<evidence type="ECO:0000313" key="17">
    <source>
        <dbReference type="EMBL" id="KDR07320.1"/>
    </source>
</evidence>
<feature type="domain" description="Ionotropic glutamate receptor C-terminal" evidence="15">
    <location>
        <begin position="221"/>
        <end position="584"/>
    </location>
</feature>
<feature type="transmembrane region" description="Helical" evidence="13">
    <location>
        <begin position="416"/>
        <end position="437"/>
    </location>
</feature>
<keyword evidence="7" id="KW-0406">Ion transport</keyword>
<keyword evidence="9" id="KW-0675">Receptor</keyword>
<evidence type="ECO:0000256" key="10">
    <source>
        <dbReference type="ARBA" id="ARBA00023180"/>
    </source>
</evidence>
<dbReference type="PANTHER" id="PTHR42643">
    <property type="entry name" value="IONOTROPIC RECEPTOR 20A-RELATED"/>
    <property type="match status" value="1"/>
</dbReference>
<evidence type="ECO:0000256" key="13">
    <source>
        <dbReference type="SAM" id="Phobius"/>
    </source>
</evidence>
<dbReference type="GO" id="GO:0005886">
    <property type="term" value="C:plasma membrane"/>
    <property type="evidence" value="ECO:0007669"/>
    <property type="project" value="UniProtKB-SubCell"/>
</dbReference>
<dbReference type="InterPro" id="IPR057074">
    <property type="entry name" value="IR75A_N"/>
</dbReference>
<dbReference type="Proteomes" id="UP000027135">
    <property type="component" value="Unassembled WGS sequence"/>
</dbReference>
<dbReference type="SMART" id="SM00079">
    <property type="entry name" value="PBPe"/>
    <property type="match status" value="1"/>
</dbReference>
<evidence type="ECO:0000256" key="12">
    <source>
        <dbReference type="ARBA" id="ARBA00023303"/>
    </source>
</evidence>
<dbReference type="OrthoDB" id="8186464at2759"/>
<keyword evidence="18" id="KW-1185">Reference proteome</keyword>
<dbReference type="GO" id="GO:0050906">
    <property type="term" value="P:detection of stimulus involved in sensory perception"/>
    <property type="evidence" value="ECO:0007669"/>
    <property type="project" value="UniProtKB-ARBA"/>
</dbReference>
<feature type="domain" description="Ionotropic glutamate receptor L-glutamate and glycine-binding" evidence="16">
    <location>
        <begin position="232"/>
        <end position="295"/>
    </location>
</feature>
<evidence type="ECO:0000256" key="5">
    <source>
        <dbReference type="ARBA" id="ARBA00022692"/>
    </source>
</evidence>
<evidence type="ECO:0000256" key="3">
    <source>
        <dbReference type="ARBA" id="ARBA00022448"/>
    </source>
</evidence>
<dbReference type="InterPro" id="IPR001320">
    <property type="entry name" value="Iontro_rcpt_C"/>
</dbReference>
<keyword evidence="11" id="KW-1071">Ligand-gated ion channel</keyword>
<dbReference type="Gene3D" id="3.40.190.10">
    <property type="entry name" value="Periplasmic binding protein-like II"/>
    <property type="match status" value="2"/>
</dbReference>
<dbReference type="Gene3D" id="1.10.287.70">
    <property type="match status" value="1"/>
</dbReference>
<keyword evidence="5 13" id="KW-0812">Transmembrane</keyword>
<keyword evidence="12" id="KW-0407">Ion channel</keyword>
<organism evidence="17 18">
    <name type="scientific">Zootermopsis nevadensis</name>
    <name type="common">Dampwood termite</name>
    <dbReference type="NCBI Taxonomy" id="136037"/>
    <lineage>
        <taxon>Eukaryota</taxon>
        <taxon>Metazoa</taxon>
        <taxon>Ecdysozoa</taxon>
        <taxon>Arthropoda</taxon>
        <taxon>Hexapoda</taxon>
        <taxon>Insecta</taxon>
        <taxon>Pterygota</taxon>
        <taxon>Neoptera</taxon>
        <taxon>Polyneoptera</taxon>
        <taxon>Dictyoptera</taxon>
        <taxon>Blattodea</taxon>
        <taxon>Blattoidea</taxon>
        <taxon>Termitoidae</taxon>
        <taxon>Termopsidae</taxon>
        <taxon>Zootermopsis</taxon>
    </lineage>
</organism>
<keyword evidence="3" id="KW-0813">Transport</keyword>
<feature type="chain" id="PRO_5001647793" description="Ionotropic glutamate receptor C-terminal domain-containing protein" evidence="14">
    <location>
        <begin position="30"/>
        <end position="664"/>
    </location>
</feature>
<dbReference type="Pfam" id="PF00060">
    <property type="entry name" value="Lig_chan"/>
    <property type="match status" value="1"/>
</dbReference>
<keyword evidence="8 13" id="KW-0472">Membrane</keyword>
<evidence type="ECO:0000256" key="8">
    <source>
        <dbReference type="ARBA" id="ARBA00023136"/>
    </source>
</evidence>
<evidence type="ECO:0008006" key="19">
    <source>
        <dbReference type="Google" id="ProtNLM"/>
    </source>
</evidence>
<feature type="transmembrane region" description="Helical" evidence="13">
    <location>
        <begin position="348"/>
        <end position="368"/>
    </location>
</feature>
<dbReference type="AlphaFoldDB" id="A0A067QQZ8"/>
<evidence type="ECO:0000256" key="11">
    <source>
        <dbReference type="ARBA" id="ARBA00023286"/>
    </source>
</evidence>
<evidence type="ECO:0000256" key="1">
    <source>
        <dbReference type="ARBA" id="ARBA00004651"/>
    </source>
</evidence>
<keyword evidence="10" id="KW-0325">Glycoprotein</keyword>
<dbReference type="eggNOG" id="KOG1052">
    <property type="taxonomic scope" value="Eukaryota"/>
</dbReference>
<reference evidence="17 18" key="1">
    <citation type="journal article" date="2014" name="Nat. Commun.">
        <title>Molecular traces of alternative social organization in a termite genome.</title>
        <authorList>
            <person name="Terrapon N."/>
            <person name="Li C."/>
            <person name="Robertson H.M."/>
            <person name="Ji L."/>
            <person name="Meng X."/>
            <person name="Booth W."/>
            <person name="Chen Z."/>
            <person name="Childers C.P."/>
            <person name="Glastad K.M."/>
            <person name="Gokhale K."/>
            <person name="Gowin J."/>
            <person name="Gronenberg W."/>
            <person name="Hermansen R.A."/>
            <person name="Hu H."/>
            <person name="Hunt B.G."/>
            <person name="Huylmans A.K."/>
            <person name="Khalil S.M."/>
            <person name="Mitchell R.D."/>
            <person name="Munoz-Torres M.C."/>
            <person name="Mustard J.A."/>
            <person name="Pan H."/>
            <person name="Reese J.T."/>
            <person name="Scharf M.E."/>
            <person name="Sun F."/>
            <person name="Vogel H."/>
            <person name="Xiao J."/>
            <person name="Yang W."/>
            <person name="Yang Z."/>
            <person name="Yang Z."/>
            <person name="Zhou J."/>
            <person name="Zhu J."/>
            <person name="Brent C.S."/>
            <person name="Elsik C.G."/>
            <person name="Goodisman M.A."/>
            <person name="Liberles D.A."/>
            <person name="Roe R.M."/>
            <person name="Vargo E.L."/>
            <person name="Vilcinskas A."/>
            <person name="Wang J."/>
            <person name="Bornberg-Bauer E."/>
            <person name="Korb J."/>
            <person name="Zhang G."/>
            <person name="Liebig J."/>
        </authorList>
    </citation>
    <scope>NUCLEOTIDE SEQUENCE [LARGE SCALE GENOMIC DNA]</scope>
    <source>
        <tissue evidence="17">Whole organism</tissue>
    </source>
</reference>
<sequence>MKHHSTRGIMKGLVLCLLAKLPLIQISSSLSHDKQLMFLQTFCHHQLCSSIILYDITDWCNISLKEFQFVKFISQLYLKILVTSTQAWTSCQPLPDSAGKTPLLVLPYRASTQHHEFLKQCSQEGQFNGRILWLFLTSDSLSSHLFQNLAQLNIRLDSNIFIAVYGKEANIQLLETYALGTLGQNTSLQHHIISEWNPGNLVPPSTHKYDRHRHGNLQGYQLRATTVLINEFYTQIQKSGDHFQVTGGYFGEVFKTLANALNFTYTIIYLPGYSYGNTPTDNTSMWTGMIGAIQKQEADLSICEVSITADRLEVIDFTLPLHTAATQLYVHEGTKEPSMDWYFHPFNVWTWFALIVGLLLFTSINNLLHYITYNLHGSTQRSGFLSNLFTTVTIMLQQGTDSPSSFSMRLVQHSSALLFLVVHIAYSAKLTSLATLYKPQPPLGDLSDILKSSSWKFGVMNSSLPFNTFKNAEPGSIFGKLWHLKLEPFPGHLMNSYTSGLSATLAGSHFAFLGLEDSCQNTLQHSFTPAQACKILALPHKYFRGGLSFALQKNSPYKEVINHSILKMKSIGLIQRLKLKWVPQPQQCNKMLYVVMEWTDILLPVRGFIAIVLTSLFILIAELMLYKYRTVMGHQKKNHVQTQSVDKLYKHNIKPTRNLFALYK</sequence>
<evidence type="ECO:0000256" key="9">
    <source>
        <dbReference type="ARBA" id="ARBA00023170"/>
    </source>
</evidence>
<evidence type="ECO:0000256" key="14">
    <source>
        <dbReference type="SAM" id="SignalP"/>
    </source>
</evidence>
<dbReference type="InterPro" id="IPR019594">
    <property type="entry name" value="Glu/Gly-bd"/>
</dbReference>
<keyword evidence="6 13" id="KW-1133">Transmembrane helix</keyword>
<dbReference type="GO" id="GO:0015276">
    <property type="term" value="F:ligand-gated monoatomic ion channel activity"/>
    <property type="evidence" value="ECO:0007669"/>
    <property type="project" value="InterPro"/>
</dbReference>
<evidence type="ECO:0000256" key="4">
    <source>
        <dbReference type="ARBA" id="ARBA00022475"/>
    </source>
</evidence>
<accession>A0A067QQZ8</accession>
<dbReference type="PANTHER" id="PTHR42643:SF30">
    <property type="entry name" value="IONOTROPIC RECEPTOR 40A-RELATED"/>
    <property type="match status" value="1"/>
</dbReference>
<dbReference type="InterPro" id="IPR052192">
    <property type="entry name" value="Insect_Ionotropic_Sensory_Rcpt"/>
</dbReference>
<dbReference type="OMA" id="HHIISEW"/>
<dbReference type="SMART" id="SM00918">
    <property type="entry name" value="Lig_chan-Glu_bd"/>
    <property type="match status" value="1"/>
</dbReference>
<evidence type="ECO:0000259" key="16">
    <source>
        <dbReference type="SMART" id="SM00918"/>
    </source>
</evidence>
<dbReference type="Pfam" id="PF10613">
    <property type="entry name" value="Lig_chan-Glu_bd"/>
    <property type="match status" value="1"/>
</dbReference>
<gene>
    <name evidence="17" type="ORF">L798_03101</name>
</gene>
<feature type="transmembrane region" description="Helical" evidence="13">
    <location>
        <begin position="601"/>
        <end position="626"/>
    </location>
</feature>
<dbReference type="Pfam" id="PF24576">
    <property type="entry name" value="IR75A_N"/>
    <property type="match status" value="1"/>
</dbReference>
<dbReference type="EMBL" id="KK853478">
    <property type="protein sequence ID" value="KDR07320.1"/>
    <property type="molecule type" value="Genomic_DNA"/>
</dbReference>
<comment type="similarity">
    <text evidence="2">Belongs to the glutamate-gated ion channel (TC 1.A.10.1) family.</text>
</comment>
<evidence type="ECO:0000256" key="2">
    <source>
        <dbReference type="ARBA" id="ARBA00008685"/>
    </source>
</evidence>
<keyword evidence="14" id="KW-0732">Signal</keyword>
<dbReference type="InParanoid" id="A0A067QQZ8"/>
<evidence type="ECO:0000256" key="6">
    <source>
        <dbReference type="ARBA" id="ARBA00022989"/>
    </source>
</evidence>
<protein>
    <recommendedName>
        <fullName evidence="19">Ionotropic glutamate receptor C-terminal domain-containing protein</fullName>
    </recommendedName>
</protein>
<name>A0A067QQZ8_ZOONE</name>
<keyword evidence="4" id="KW-1003">Cell membrane</keyword>
<proteinExistence type="inferred from homology"/>
<comment type="subcellular location">
    <subcellularLocation>
        <location evidence="1">Cell membrane</location>
        <topology evidence="1">Multi-pass membrane protein</topology>
    </subcellularLocation>
</comment>
<feature type="signal peptide" evidence="14">
    <location>
        <begin position="1"/>
        <end position="29"/>
    </location>
</feature>
<evidence type="ECO:0000256" key="7">
    <source>
        <dbReference type="ARBA" id="ARBA00023065"/>
    </source>
</evidence>
<evidence type="ECO:0000259" key="15">
    <source>
        <dbReference type="SMART" id="SM00079"/>
    </source>
</evidence>
<dbReference type="SUPFAM" id="SSF53850">
    <property type="entry name" value="Periplasmic binding protein-like II"/>
    <property type="match status" value="1"/>
</dbReference>
<evidence type="ECO:0000313" key="18">
    <source>
        <dbReference type="Proteomes" id="UP000027135"/>
    </source>
</evidence>